<dbReference type="GO" id="GO:0005524">
    <property type="term" value="F:ATP binding"/>
    <property type="evidence" value="ECO:0007669"/>
    <property type="project" value="UniProtKB-KW"/>
</dbReference>
<dbReference type="GO" id="GO:0004674">
    <property type="term" value="F:protein serine/threonine kinase activity"/>
    <property type="evidence" value="ECO:0007669"/>
    <property type="project" value="TreeGrafter"/>
</dbReference>
<gene>
    <name evidence="7" type="ORF">GQ26_0030290</name>
</gene>
<dbReference type="PANTHER" id="PTHR44329">
    <property type="entry name" value="SERINE/THREONINE-PROTEIN KINASE TNNI3K-RELATED"/>
    <property type="match status" value="1"/>
</dbReference>
<sequence>MSSPFINSRGQRLSLENVLGNGNTAVVVLENGVAVKTPLRYIWSSDYDVEMNLKSLRHEQDVYRRLQNPDDNRSKGIVHCVGFSSEATQLTYLSNGDLRTYLSKHRPPHQLQLQWFCEMSRTLSYIHEKCVLVTDIASRNFLLDSDLSVKFSDFSEASLLPLTTNMEVVDDNGYTTQIDIGLLGAVMYEIITGEKCEIDLFQYNSPTDGRAYWPKRELLPNTQDIWLGWIIEGCWNAREEAKRTGIININTLASQTDFVDSLRALWAQIPPKTRQRISQQSPQQSTTEHHNRKGSNPPKLTISDDVRSHISGWSENHLSFFHENGNALGLGDSPIPRLYNYLTEVESRRTVDTIRTRLVKIAFHRLKESLGIVTHSLDTIQKKIHQWIDLGARTDALCRSIGSPYQAANSHLGNLFCLPDDWKDESIRVLQYTGPERDSKIQSIRDRGILDVDNKAELDRLAANIFDALWTNVRRSIDYHIQSSEMNNDQRTRYQQFFRVVQPSQEVPSLTDSPTTSGYSRGTQDNSDDGWARNVNLDFAMYSNNHNNSQIRSPLQPVEQPGQPEQPLIWPGNIFDIHNNSHFAPSLDSLGQPEQPGQPLDWPGSIFDIHNNSQVTPSLDPLEQPEQTEQPGQPLIWPGSIFDIHNNSQIIPSLHSFDQAGQRPLWLENAINMQGNNQIMSPLDSFEQSRQPGQPLPGAFDIHNNSQITPPAHSFDRNAQQRIWTGNMLMHGNSQMIDRSQILFQPPNTEIPLTQQQRNPSLSHILVA</sequence>
<name>A0A093Y3L1_TALMA</name>
<dbReference type="PROSITE" id="PS50011">
    <property type="entry name" value="PROTEIN_KINASE_DOM"/>
    <property type="match status" value="1"/>
</dbReference>
<evidence type="ECO:0000256" key="2">
    <source>
        <dbReference type="ARBA" id="ARBA00022741"/>
    </source>
</evidence>
<evidence type="ECO:0000256" key="1">
    <source>
        <dbReference type="ARBA" id="ARBA00022679"/>
    </source>
</evidence>
<keyword evidence="1" id="KW-0808">Transferase</keyword>
<dbReference type="PANTHER" id="PTHR44329:SF288">
    <property type="entry name" value="MITOGEN-ACTIVATED PROTEIN KINASE KINASE KINASE 20"/>
    <property type="match status" value="1"/>
</dbReference>
<organism evidence="7">
    <name type="scientific">Talaromyces marneffei PM1</name>
    <dbReference type="NCBI Taxonomy" id="1077442"/>
    <lineage>
        <taxon>Eukaryota</taxon>
        <taxon>Fungi</taxon>
        <taxon>Dikarya</taxon>
        <taxon>Ascomycota</taxon>
        <taxon>Pezizomycotina</taxon>
        <taxon>Eurotiomycetes</taxon>
        <taxon>Eurotiomycetidae</taxon>
        <taxon>Eurotiales</taxon>
        <taxon>Trichocomaceae</taxon>
        <taxon>Talaromyces</taxon>
        <taxon>Talaromyces sect. Talaromyces</taxon>
    </lineage>
</organism>
<evidence type="ECO:0000313" key="7">
    <source>
        <dbReference type="EMBL" id="KFX52058.1"/>
    </source>
</evidence>
<feature type="domain" description="Protein kinase" evidence="6">
    <location>
        <begin position="13"/>
        <end position="287"/>
    </location>
</feature>
<protein>
    <submittedName>
        <fullName evidence="7">Tyrosine-protein kinase JAK2</fullName>
    </submittedName>
</protein>
<keyword evidence="3 7" id="KW-0418">Kinase</keyword>
<dbReference type="AlphaFoldDB" id="A0A093Y3L1"/>
<feature type="region of interest" description="Disordered" evidence="5">
    <location>
        <begin position="503"/>
        <end position="531"/>
    </location>
</feature>
<dbReference type="InterPro" id="IPR011009">
    <property type="entry name" value="Kinase-like_dom_sf"/>
</dbReference>
<feature type="region of interest" description="Disordered" evidence="5">
    <location>
        <begin position="272"/>
        <end position="302"/>
    </location>
</feature>
<evidence type="ECO:0000256" key="4">
    <source>
        <dbReference type="ARBA" id="ARBA00022840"/>
    </source>
</evidence>
<keyword evidence="4" id="KW-0067">ATP-binding</keyword>
<dbReference type="InterPro" id="IPR051681">
    <property type="entry name" value="Ser/Thr_Kinases-Pseudokinases"/>
</dbReference>
<accession>A0A093Y3L1</accession>
<reference evidence="7" key="1">
    <citation type="journal article" date="2014" name="PLoS Genet.">
        <title>Signature Gene Expression Reveals Novel Clues to the Molecular Mechanisms of Dimorphic Transition in Penicillium marneffei.</title>
        <authorList>
            <person name="Yang E."/>
            <person name="Wang G."/>
            <person name="Cai J."/>
            <person name="Woo P.C."/>
            <person name="Lau S.K."/>
            <person name="Yuen K.-Y."/>
            <person name="Chow W.-N."/>
            <person name="Lin X."/>
        </authorList>
    </citation>
    <scope>NUCLEOTIDE SEQUENCE [LARGE SCALE GENOMIC DNA]</scope>
    <source>
        <strain evidence="7">PM1</strain>
    </source>
</reference>
<feature type="compositionally biased region" description="Polar residues" evidence="5">
    <location>
        <begin position="503"/>
        <end position="525"/>
    </location>
</feature>
<keyword evidence="2" id="KW-0547">Nucleotide-binding</keyword>
<dbReference type="InterPro" id="IPR001245">
    <property type="entry name" value="Ser-Thr/Tyr_kinase_cat_dom"/>
</dbReference>
<dbReference type="InterPro" id="IPR000719">
    <property type="entry name" value="Prot_kinase_dom"/>
</dbReference>
<dbReference type="EMBL" id="JPOX01000003">
    <property type="protein sequence ID" value="KFX52058.1"/>
    <property type="molecule type" value="Genomic_DNA"/>
</dbReference>
<dbReference type="Gene3D" id="1.10.510.10">
    <property type="entry name" value="Transferase(Phosphotransferase) domain 1"/>
    <property type="match status" value="1"/>
</dbReference>
<dbReference type="Pfam" id="PF07714">
    <property type="entry name" value="PK_Tyr_Ser-Thr"/>
    <property type="match status" value="1"/>
</dbReference>
<proteinExistence type="predicted"/>
<dbReference type="HOGENOM" id="CLU_363758_0_0_1"/>
<evidence type="ECO:0000256" key="3">
    <source>
        <dbReference type="ARBA" id="ARBA00022777"/>
    </source>
</evidence>
<dbReference type="SUPFAM" id="SSF56112">
    <property type="entry name" value="Protein kinase-like (PK-like)"/>
    <property type="match status" value="1"/>
</dbReference>
<evidence type="ECO:0000259" key="6">
    <source>
        <dbReference type="PROSITE" id="PS50011"/>
    </source>
</evidence>
<evidence type="ECO:0000256" key="5">
    <source>
        <dbReference type="SAM" id="MobiDB-lite"/>
    </source>
</evidence>
<comment type="caution">
    <text evidence="7">The sequence shown here is derived from an EMBL/GenBank/DDBJ whole genome shotgun (WGS) entry which is preliminary data.</text>
</comment>
<feature type="compositionally biased region" description="Low complexity" evidence="5">
    <location>
        <begin position="276"/>
        <end position="286"/>
    </location>
</feature>